<protein>
    <submittedName>
        <fullName evidence="1">Uncharacterized protein</fullName>
    </submittedName>
</protein>
<accession>A0A8F5BV88</accession>
<evidence type="ECO:0000313" key="2">
    <source>
        <dbReference type="Proteomes" id="UP000693941"/>
    </source>
</evidence>
<gene>
    <name evidence="1" type="ORF">J5U21_01755</name>
</gene>
<name>A0A8F5BV88_9CREN</name>
<dbReference type="AlphaFoldDB" id="A0A8F5BV88"/>
<dbReference type="EMBL" id="CP077715">
    <property type="protein sequence ID" value="QXJ32104.1"/>
    <property type="molecule type" value="Genomic_DNA"/>
</dbReference>
<proteinExistence type="predicted"/>
<evidence type="ECO:0000313" key="1">
    <source>
        <dbReference type="EMBL" id="QXJ32104.1"/>
    </source>
</evidence>
<organism evidence="1 2">
    <name type="scientific">Saccharolobus shibatae</name>
    <dbReference type="NCBI Taxonomy" id="2286"/>
    <lineage>
        <taxon>Archaea</taxon>
        <taxon>Thermoproteota</taxon>
        <taxon>Thermoprotei</taxon>
        <taxon>Sulfolobales</taxon>
        <taxon>Sulfolobaceae</taxon>
        <taxon>Saccharolobus</taxon>
    </lineage>
</organism>
<dbReference type="Proteomes" id="UP000693941">
    <property type="component" value="Chromosome"/>
</dbReference>
<sequence length="246" mass="29132">MTYQMKRLEVKLGGSYAVTVYRIFQDQYMEEEYLGIDPSSYRKRLLNFLKKEIPQLSSQFKTLISGELLSSPRIRYRDTTYKSTLPARIFDDLLICKQRAYFTLYKHKNIHDIRLEYERTNDINFESKPMDVLFKVGKDWYKIVGIPDYIYDNYLVIELTITRGMIRHLLGRTVIYAYMCMKYGQPCATLIMPTTMGEDLGYLVIPNAMVLDYLAEELEKVIENKFRAGRNKFCTSCLYKRQCQYA</sequence>
<reference evidence="1" key="1">
    <citation type="journal article" date="2021" name="Environ. Microbiol.">
        <title>New insights into the diversity and evolution of the archaeal mobilome from three complete genomes of Saccharolobus shibatae.</title>
        <authorList>
            <person name="Medvedeva S."/>
            <person name="Brandt D."/>
            <person name="Cvirkaite-Krupovic V."/>
            <person name="Liu Y."/>
            <person name="Severinov K."/>
            <person name="Ishino S."/>
            <person name="Ishino Y."/>
            <person name="Prangishvili D."/>
            <person name="Kalinowski J."/>
            <person name="Krupovic M."/>
        </authorList>
    </citation>
    <scope>NUCLEOTIDE SEQUENCE</scope>
    <source>
        <strain evidence="1">BEU9</strain>
    </source>
</reference>